<dbReference type="PANTHER" id="PTHR11482">
    <property type="entry name" value="ARGININE/DIAMINOPIMELATE/ORNITHINE DECARBOXYLASE"/>
    <property type="match status" value="1"/>
</dbReference>
<evidence type="ECO:0000256" key="4">
    <source>
        <dbReference type="ARBA" id="ARBA00023239"/>
    </source>
</evidence>
<keyword evidence="4" id="KW-0456">Lyase</keyword>
<dbReference type="PRINTS" id="PR01182">
    <property type="entry name" value="ORNDCRBXLASE"/>
</dbReference>
<evidence type="ECO:0000256" key="7">
    <source>
        <dbReference type="ARBA" id="ARBA00049127"/>
    </source>
</evidence>
<dbReference type="InterPro" id="IPR009006">
    <property type="entry name" value="Ala_racemase/Decarboxylase_C"/>
</dbReference>
<comment type="similarity">
    <text evidence="2">Belongs to the Orn/Lys/Arg decarboxylase class-II family.</text>
</comment>
<evidence type="ECO:0000256" key="2">
    <source>
        <dbReference type="ARBA" id="ARBA00008872"/>
    </source>
</evidence>
<dbReference type="InterPro" id="IPR029066">
    <property type="entry name" value="PLP-binding_barrel"/>
</dbReference>
<proteinExistence type="inferred from homology"/>
<dbReference type="GO" id="GO:0005737">
    <property type="term" value="C:cytoplasm"/>
    <property type="evidence" value="ECO:0007669"/>
    <property type="project" value="TreeGrafter"/>
</dbReference>
<reference evidence="10 11" key="1">
    <citation type="submission" date="2013-08" db="EMBL/GenBank/DDBJ databases">
        <title>The genome sequence of Skermanella stibiiresistens.</title>
        <authorList>
            <person name="Zhu W."/>
            <person name="Wang G."/>
        </authorList>
    </citation>
    <scope>NUCLEOTIDE SEQUENCE [LARGE SCALE GENOMIC DNA]</scope>
    <source>
        <strain evidence="10 11">SB22</strain>
    </source>
</reference>
<comment type="catalytic activity">
    <reaction evidence="7">
        <text>L-ornithine + H(+) = putrescine + CO2</text>
        <dbReference type="Rhea" id="RHEA:22964"/>
        <dbReference type="ChEBI" id="CHEBI:15378"/>
        <dbReference type="ChEBI" id="CHEBI:16526"/>
        <dbReference type="ChEBI" id="CHEBI:46911"/>
        <dbReference type="ChEBI" id="CHEBI:326268"/>
        <dbReference type="EC" id="4.1.1.17"/>
    </reaction>
</comment>
<comment type="caution">
    <text evidence="10">The sequence shown here is derived from an EMBL/GenBank/DDBJ whole genome shotgun (WGS) entry which is preliminary data.</text>
</comment>
<dbReference type="AlphaFoldDB" id="W9HD81"/>
<dbReference type="GO" id="GO:0004586">
    <property type="term" value="F:ornithine decarboxylase activity"/>
    <property type="evidence" value="ECO:0007669"/>
    <property type="project" value="UniProtKB-EC"/>
</dbReference>
<evidence type="ECO:0000256" key="1">
    <source>
        <dbReference type="ARBA" id="ARBA00001933"/>
    </source>
</evidence>
<accession>W9HD81</accession>
<dbReference type="PRINTS" id="PR01179">
    <property type="entry name" value="ODADCRBXLASE"/>
</dbReference>
<sequence>MSEKIARFFAERQPATPCLVVDLDIVDENFTSLTAALPDAKIYYAVKANPAPEILSLLAARGSSFDTASVPEIEMVLAAGVTPDRISYGNTIKKQRDVARAFELGVRLFAFDSIGELDKIAQSAPGSRVFCRILTSGEGAEWPLSRKFGCDPHMARALLIAAAGKGLVPYGVSFHVGSQQKDPTQWDTALRTVAEMFHDLEALGITLSMVNLGGGFATRYRTDVPEAEAYGNAILDSLRRHFGNRIPETIVEPGRSMVGNAGVIESEVVLISTKSANDNRRWVYLDIGKFGGLAETMDEAIQYPIVTNRDGDGETDSVILAGPTCDSADVLYEKSDYRLPVDLAIGDRIRIHAAGAYTTTYASVNFNGFTPLAQYYI</sequence>
<gene>
    <name evidence="10" type="ORF">N825_01785</name>
</gene>
<dbReference type="Gene3D" id="2.40.37.10">
    <property type="entry name" value="Lyase, Ornithine Decarboxylase, Chain A, domain 1"/>
    <property type="match status" value="1"/>
</dbReference>
<dbReference type="RefSeq" id="WP_037446057.1">
    <property type="nucleotide sequence ID" value="NZ_AVFL01000001.1"/>
</dbReference>
<evidence type="ECO:0000259" key="9">
    <source>
        <dbReference type="Pfam" id="PF02784"/>
    </source>
</evidence>
<dbReference type="InterPro" id="IPR022653">
    <property type="entry name" value="De-COase2_pyr-phos_BS"/>
</dbReference>
<dbReference type="CDD" id="cd00622">
    <property type="entry name" value="PLPDE_III_ODC"/>
    <property type="match status" value="1"/>
</dbReference>
<dbReference type="EMBL" id="AVFL01000001">
    <property type="protein sequence ID" value="EWY42632.1"/>
    <property type="molecule type" value="Genomic_DNA"/>
</dbReference>
<feature type="active site" description="Proton donor" evidence="8">
    <location>
        <position position="325"/>
    </location>
</feature>
<evidence type="ECO:0000313" key="11">
    <source>
        <dbReference type="Proteomes" id="UP000019486"/>
    </source>
</evidence>
<dbReference type="PATRIC" id="fig|1385369.3.peg.347"/>
<evidence type="ECO:0000313" key="10">
    <source>
        <dbReference type="EMBL" id="EWY42632.1"/>
    </source>
</evidence>
<dbReference type="FunFam" id="2.40.37.10:FF:000004">
    <property type="entry name" value="Ornithine decarboxylase"/>
    <property type="match status" value="1"/>
</dbReference>
<comment type="pathway">
    <text evidence="5">Amine and polyamine biosynthesis; putrescine biosynthesis via L-ornithine pathway; putrescine from L-ornithine: step 1/1.</text>
</comment>
<dbReference type="Proteomes" id="UP000019486">
    <property type="component" value="Unassembled WGS sequence"/>
</dbReference>
<dbReference type="InterPro" id="IPR022644">
    <property type="entry name" value="De-COase2_N"/>
</dbReference>
<dbReference type="SUPFAM" id="SSF50621">
    <property type="entry name" value="Alanine racemase C-terminal domain-like"/>
    <property type="match status" value="1"/>
</dbReference>
<comment type="cofactor">
    <cofactor evidence="1 8">
        <name>pyridoxal 5'-phosphate</name>
        <dbReference type="ChEBI" id="CHEBI:597326"/>
    </cofactor>
</comment>
<dbReference type="PROSITE" id="PS00878">
    <property type="entry name" value="ODR_DC_2_1"/>
    <property type="match status" value="1"/>
</dbReference>
<keyword evidence="3 8" id="KW-0663">Pyridoxal phosphate</keyword>
<dbReference type="FunFam" id="3.20.20.10:FF:000008">
    <property type="entry name" value="Ornithine decarboxylase"/>
    <property type="match status" value="1"/>
</dbReference>
<evidence type="ECO:0000256" key="8">
    <source>
        <dbReference type="PIRSR" id="PIRSR600183-50"/>
    </source>
</evidence>
<dbReference type="InterPro" id="IPR002433">
    <property type="entry name" value="Orn_de-COase"/>
</dbReference>
<dbReference type="STRING" id="1385369.N825_01785"/>
<keyword evidence="11" id="KW-1185">Reference proteome</keyword>
<protein>
    <recommendedName>
        <fullName evidence="6">ornithine decarboxylase</fullName>
        <ecNumber evidence="6">4.1.1.17</ecNumber>
    </recommendedName>
</protein>
<dbReference type="InterPro" id="IPR000183">
    <property type="entry name" value="Orn/DAP/Arg_de-COase"/>
</dbReference>
<dbReference type="EC" id="4.1.1.17" evidence="6"/>
<evidence type="ECO:0000256" key="6">
    <source>
        <dbReference type="ARBA" id="ARBA00034138"/>
    </source>
</evidence>
<name>W9HD81_9PROT</name>
<evidence type="ECO:0000256" key="3">
    <source>
        <dbReference type="ARBA" id="ARBA00022898"/>
    </source>
</evidence>
<dbReference type="OrthoDB" id="9802241at2"/>
<dbReference type="PANTHER" id="PTHR11482:SF6">
    <property type="entry name" value="ORNITHINE DECARBOXYLASE 1-RELATED"/>
    <property type="match status" value="1"/>
</dbReference>
<dbReference type="Gene3D" id="3.20.20.10">
    <property type="entry name" value="Alanine racemase"/>
    <property type="match status" value="1"/>
</dbReference>
<dbReference type="Pfam" id="PF02784">
    <property type="entry name" value="Orn_Arg_deC_N"/>
    <property type="match status" value="1"/>
</dbReference>
<organism evidence="10 11">
    <name type="scientific">Skermanella stibiiresistens SB22</name>
    <dbReference type="NCBI Taxonomy" id="1385369"/>
    <lineage>
        <taxon>Bacteria</taxon>
        <taxon>Pseudomonadati</taxon>
        <taxon>Pseudomonadota</taxon>
        <taxon>Alphaproteobacteria</taxon>
        <taxon>Rhodospirillales</taxon>
        <taxon>Azospirillaceae</taxon>
        <taxon>Skermanella</taxon>
    </lineage>
</organism>
<feature type="domain" description="Orn/DAP/Arg decarboxylase 2 N-terminal" evidence="9">
    <location>
        <begin position="26"/>
        <end position="258"/>
    </location>
</feature>
<evidence type="ECO:0000256" key="5">
    <source>
        <dbReference type="ARBA" id="ARBA00034115"/>
    </source>
</evidence>
<feature type="modified residue" description="N6-(pyridoxal phosphate)lysine" evidence="8">
    <location>
        <position position="47"/>
    </location>
</feature>
<dbReference type="SUPFAM" id="SSF51419">
    <property type="entry name" value="PLP-binding barrel"/>
    <property type="match status" value="1"/>
</dbReference>
<dbReference type="GO" id="GO:0033387">
    <property type="term" value="P:putrescine biosynthetic process from arginine, via ornithine"/>
    <property type="evidence" value="ECO:0007669"/>
    <property type="project" value="TreeGrafter"/>
</dbReference>